<evidence type="ECO:0000313" key="3">
    <source>
        <dbReference type="Proteomes" id="UP000054007"/>
    </source>
</evidence>
<organism evidence="2 3">
    <name type="scientific">Cylindrobasidium torrendii FP15055 ss-10</name>
    <dbReference type="NCBI Taxonomy" id="1314674"/>
    <lineage>
        <taxon>Eukaryota</taxon>
        <taxon>Fungi</taxon>
        <taxon>Dikarya</taxon>
        <taxon>Basidiomycota</taxon>
        <taxon>Agaricomycotina</taxon>
        <taxon>Agaricomycetes</taxon>
        <taxon>Agaricomycetidae</taxon>
        <taxon>Agaricales</taxon>
        <taxon>Marasmiineae</taxon>
        <taxon>Physalacriaceae</taxon>
        <taxon>Cylindrobasidium</taxon>
    </lineage>
</organism>
<dbReference type="Pfam" id="PF08737">
    <property type="entry name" value="Rgp1"/>
    <property type="match status" value="1"/>
</dbReference>
<dbReference type="Proteomes" id="UP000054007">
    <property type="component" value="Unassembled WGS sequence"/>
</dbReference>
<sequence>MSVQNEADSSVRVTVTPAQSSYFAGEPLSVTITFTNTRSPEAAAQAPRSLSHTHKRGAHSISSAPLSKPPTSPGLPRQPASPTTPKPTRRNSVTPLPVRKGLVGQNQTSNGDSLPELLAQRRKKLLAKSLSVSIAPTEIEDELADLPKSASHAIQTFQPSLSSSSYPMVSSPLARSETLPLSSDHPHARKDSLLDGTISLESIVSPTSTTSTSLFSPSSSSSTLSLALDSISEAQHNGHRIPVADSVYAYGPPKRRGTGLIGLGQPSDPTRLAPPRTALSSQFPNPNSELILYSYVQLAGTFVITPGPSSTEQTQRLGHIRSSLRRTSVGSGSMDITSSLHQRPVHTRKHSRASSISFGLLSLLSSSPTVSPSPSAQSLVSSPSIASRLGFGANEETDPDAPLPTVQIPPVMLGVDLVLMPGESRTYQYSVPLPSNLPPTFKGRVLQFSYEIIVGTCRAGTNNANSISRVMKVPVRIYNNVVVGRPPSPYDLMWPAKARKEPPIAGTIVEESRLKTKSKSMPGTLDEVKSYAQRLVSSLPDPTTNGVRIKVPAEMVEWRRRRPSHGEDGGERDGLEGCREAVEVLTRNHKKASYDVTKDGVKVAVLTFTKSAYRLGETVLGIVEINERHSRSRVLQVSALLETHEVLPSSIAPTSTRQVKRVHAEHHSSFTLGTLRTTFTLDIPSDSSPAFQISVGNDKPGGLEWKVRLCLLVAVAAESASDGTEGVRMKGMVRDGPPGEWGASWWATPTIAPMEKPTVTSPGAAQPGWTAWLLGYGAENPEEGIVDGIKPDMNGGVGTGVDFGGGEEGWKDVKVETVECEVPVKVWPGNTAFKAAEVVFDV</sequence>
<evidence type="ECO:0000256" key="1">
    <source>
        <dbReference type="SAM" id="MobiDB-lite"/>
    </source>
</evidence>
<dbReference type="EMBL" id="KN880529">
    <property type="protein sequence ID" value="KIY67296.1"/>
    <property type="molecule type" value="Genomic_DNA"/>
</dbReference>
<dbReference type="InterPro" id="IPR014848">
    <property type="entry name" value="Rgp1"/>
</dbReference>
<evidence type="ECO:0000313" key="2">
    <source>
        <dbReference type="EMBL" id="KIY67296.1"/>
    </source>
</evidence>
<feature type="region of interest" description="Disordered" evidence="1">
    <location>
        <begin position="325"/>
        <end position="351"/>
    </location>
</feature>
<gene>
    <name evidence="2" type="ORF">CYLTODRAFT_376305</name>
</gene>
<reference evidence="2 3" key="1">
    <citation type="journal article" date="2015" name="Fungal Genet. Biol.">
        <title>Evolution of novel wood decay mechanisms in Agaricales revealed by the genome sequences of Fistulina hepatica and Cylindrobasidium torrendii.</title>
        <authorList>
            <person name="Floudas D."/>
            <person name="Held B.W."/>
            <person name="Riley R."/>
            <person name="Nagy L.G."/>
            <person name="Koehler G."/>
            <person name="Ransdell A.S."/>
            <person name="Younus H."/>
            <person name="Chow J."/>
            <person name="Chiniquy J."/>
            <person name="Lipzen A."/>
            <person name="Tritt A."/>
            <person name="Sun H."/>
            <person name="Haridas S."/>
            <person name="LaButti K."/>
            <person name="Ohm R.A."/>
            <person name="Kues U."/>
            <person name="Blanchette R.A."/>
            <person name="Grigoriev I.V."/>
            <person name="Minto R.E."/>
            <person name="Hibbett D.S."/>
        </authorList>
    </citation>
    <scope>NUCLEOTIDE SEQUENCE [LARGE SCALE GENOMIC DNA]</scope>
    <source>
        <strain evidence="2 3">FP15055 ss-10</strain>
    </source>
</reference>
<dbReference type="OrthoDB" id="1918at2759"/>
<feature type="region of interest" description="Disordered" evidence="1">
    <location>
        <begin position="1"/>
        <end position="26"/>
    </location>
</feature>
<protein>
    <submittedName>
        <fullName evidence="2">Rgp1-domain-containing protein</fullName>
    </submittedName>
</protein>
<accession>A0A0D7BCN3</accession>
<dbReference type="STRING" id="1314674.A0A0D7BCN3"/>
<feature type="region of interest" description="Disordered" evidence="1">
    <location>
        <begin position="39"/>
        <end position="113"/>
    </location>
</feature>
<name>A0A0D7BCN3_9AGAR</name>
<feature type="compositionally biased region" description="Polar residues" evidence="1">
    <location>
        <begin position="325"/>
        <end position="341"/>
    </location>
</feature>
<dbReference type="AlphaFoldDB" id="A0A0D7BCN3"/>
<feature type="compositionally biased region" description="Polar residues" evidence="1">
    <location>
        <begin position="1"/>
        <end position="22"/>
    </location>
</feature>
<dbReference type="PANTHER" id="PTHR12507">
    <property type="entry name" value="REDUCED GROWTH PHENOTYPE 1 RGP1, YEAST -RELATED"/>
    <property type="match status" value="1"/>
</dbReference>
<keyword evidence="3" id="KW-1185">Reference proteome</keyword>
<proteinExistence type="predicted"/>